<dbReference type="Gene3D" id="1.20.1250.20">
    <property type="entry name" value="MFS general substrate transporter like domains"/>
    <property type="match status" value="2"/>
</dbReference>
<dbReference type="GO" id="GO:0022857">
    <property type="term" value="F:transmembrane transporter activity"/>
    <property type="evidence" value="ECO:0007669"/>
    <property type="project" value="InterPro"/>
</dbReference>
<reference evidence="3 4" key="2">
    <citation type="journal article" date="2008" name="Int. J. Syst. Evol. Microbiol.">
        <title>Methanocella paludicola gen. nov., sp. nov., a methane-producing archaeon, the first isolate of the lineage 'Rice Cluster I', and proposal of the new archaeal order Methanocellales ord. nov.</title>
        <authorList>
            <person name="Sakai S."/>
            <person name="Imachi H."/>
            <person name="Hanada S."/>
            <person name="Ohashi A."/>
            <person name="Harada H."/>
            <person name="Kamagata Y."/>
        </authorList>
    </citation>
    <scope>NUCLEOTIDE SEQUENCE [LARGE SCALE GENOMIC DNA]</scope>
    <source>
        <strain evidence="4">DSM 17711 / JCM 13418 / NBRC 101707 / SANAE</strain>
    </source>
</reference>
<feature type="transmembrane region" description="Helical" evidence="1">
    <location>
        <begin position="341"/>
        <end position="365"/>
    </location>
</feature>
<dbReference type="InterPro" id="IPR020846">
    <property type="entry name" value="MFS_dom"/>
</dbReference>
<evidence type="ECO:0000259" key="2">
    <source>
        <dbReference type="PROSITE" id="PS50850"/>
    </source>
</evidence>
<proteinExistence type="predicted"/>
<name>D1Z1H1_METPS</name>
<dbReference type="PANTHER" id="PTHR23518:SF2">
    <property type="entry name" value="MAJOR FACILITATOR SUPERFAMILY TRANSPORTER"/>
    <property type="match status" value="1"/>
</dbReference>
<evidence type="ECO:0000256" key="1">
    <source>
        <dbReference type="SAM" id="Phobius"/>
    </source>
</evidence>
<dbReference type="Proteomes" id="UP000001882">
    <property type="component" value="Chromosome"/>
</dbReference>
<dbReference type="FunCoup" id="D1Z1H1">
    <property type="interactions" value="4"/>
</dbReference>
<evidence type="ECO:0000313" key="4">
    <source>
        <dbReference type="Proteomes" id="UP000001882"/>
    </source>
</evidence>
<feature type="transmembrane region" description="Helical" evidence="1">
    <location>
        <begin position="305"/>
        <end position="321"/>
    </location>
</feature>
<dbReference type="PROSITE" id="PS50850">
    <property type="entry name" value="MFS"/>
    <property type="match status" value="1"/>
</dbReference>
<feature type="domain" description="Major facilitator superfamily (MFS) profile" evidence="2">
    <location>
        <begin position="12"/>
        <end position="396"/>
    </location>
</feature>
<feature type="transmembrane region" description="Helical" evidence="1">
    <location>
        <begin position="146"/>
        <end position="163"/>
    </location>
</feature>
<dbReference type="InterPro" id="IPR011701">
    <property type="entry name" value="MFS"/>
</dbReference>
<dbReference type="EMBL" id="AP011532">
    <property type="protein sequence ID" value="BAI62543.1"/>
    <property type="molecule type" value="Genomic_DNA"/>
</dbReference>
<dbReference type="InterPro" id="IPR036259">
    <property type="entry name" value="MFS_trans_sf"/>
</dbReference>
<feature type="transmembrane region" description="Helical" evidence="1">
    <location>
        <begin position="249"/>
        <end position="271"/>
    </location>
</feature>
<dbReference type="eggNOG" id="arCOG00130">
    <property type="taxonomic scope" value="Archaea"/>
</dbReference>
<sequence>MENNNKGWLNSTVWGVSLTSFLSDFGHETVTVLLPSFLTSLGAPAYALGLIEGLSDGLSSFAKLLSGYYSDKLGKRKELSIIGYIATGIFPAIVALASSWPAVLLGRVFGWIGRGVRGPPRDAILAKSVEENDLGKAFGVHRTGDTLGAIAGPALAFVLVSYIGMRDVFWLAVIPGMLAVIVFMVAVKEKNPAPAKGHVNIVTSLKGFTPRFKGFLSAVLLFGVSDFSHTMLILFAVTTLTPTLGFVQATAMGVLLYGVRNVVYAAACYPFGALGDRFGRKEVLAFGYALAVLMFVGFILAPPNVIVYGLLFAIAGAYIAAEDTLEGAVCGQMVEEPRRALGFGAMATMNGVGDFISSFVVGVLWSAFGFAYGFAFAALAGAAGVIALILTNKKYDVGANTQG</sequence>
<dbReference type="OrthoDB" id="117970at2157"/>
<feature type="transmembrane region" description="Helical" evidence="1">
    <location>
        <begin position="215"/>
        <end position="237"/>
    </location>
</feature>
<dbReference type="PANTHER" id="PTHR23518">
    <property type="entry name" value="C-METHYLTRANSFERASE"/>
    <property type="match status" value="1"/>
</dbReference>
<dbReference type="STRING" id="304371.MCP_2471"/>
<feature type="transmembrane region" description="Helical" evidence="1">
    <location>
        <begin position="169"/>
        <end position="187"/>
    </location>
</feature>
<feature type="transmembrane region" description="Helical" evidence="1">
    <location>
        <begin position="371"/>
        <end position="390"/>
    </location>
</feature>
<dbReference type="KEGG" id="mpd:MCP_2471"/>
<protein>
    <submittedName>
        <fullName evidence="3">MFS transporter</fullName>
    </submittedName>
</protein>
<keyword evidence="1" id="KW-0812">Transmembrane</keyword>
<feature type="transmembrane region" description="Helical" evidence="1">
    <location>
        <begin position="81"/>
        <end position="105"/>
    </location>
</feature>
<dbReference type="GeneID" id="8682233"/>
<organism evidence="3 4">
    <name type="scientific">Methanocella paludicola (strain DSM 17711 / JCM 13418 / NBRC 101707 / SANAE)</name>
    <dbReference type="NCBI Taxonomy" id="304371"/>
    <lineage>
        <taxon>Archaea</taxon>
        <taxon>Methanobacteriati</taxon>
        <taxon>Methanobacteriota</taxon>
        <taxon>Stenosarchaea group</taxon>
        <taxon>Methanomicrobia</taxon>
        <taxon>Methanocellales</taxon>
        <taxon>Methanocellaceae</taxon>
        <taxon>Methanocella</taxon>
    </lineage>
</organism>
<keyword evidence="1" id="KW-0472">Membrane</keyword>
<reference evidence="4" key="3">
    <citation type="journal article" date="2011" name="PLoS ONE">
        <title>Genome sequence of a mesophilic hydrogenotrophic methanogen Methanocella paludicola, the first cultivated representative of the order Methanocellales.</title>
        <authorList>
            <person name="Sakai S."/>
            <person name="Takaki Y."/>
            <person name="Shimamura S."/>
            <person name="Sekine M."/>
            <person name="Tajima T."/>
            <person name="Kosugi H."/>
            <person name="Ichikawa N."/>
            <person name="Tasumi E."/>
            <person name="Hiraki A.T."/>
            <person name="Shimizu A."/>
            <person name="Kato Y."/>
            <person name="Nishiko R."/>
            <person name="Mori K."/>
            <person name="Fujita N."/>
            <person name="Imachi H."/>
            <person name="Takai K."/>
        </authorList>
    </citation>
    <scope>NUCLEOTIDE SEQUENCE [LARGE SCALE GENOMIC DNA]</scope>
    <source>
        <strain evidence="4">DSM 17711 / JCM 13418 / NBRC 101707 / SANAE</strain>
    </source>
</reference>
<evidence type="ECO:0000313" key="3">
    <source>
        <dbReference type="EMBL" id="BAI62543.1"/>
    </source>
</evidence>
<keyword evidence="4" id="KW-1185">Reference proteome</keyword>
<gene>
    <name evidence="3" type="ordered locus">MCP_2471</name>
</gene>
<keyword evidence="1" id="KW-1133">Transmembrane helix</keyword>
<accession>D1Z1H1</accession>
<dbReference type="InParanoid" id="D1Z1H1"/>
<reference evidence="3 4" key="1">
    <citation type="journal article" date="2007" name="Appl. Environ. Microbiol.">
        <title>Isolation of key methanogens for global methane emission from rice paddy fields: a novel isolate affiliated with the clone cluster rice cluster I.</title>
        <authorList>
            <person name="Sakai S."/>
            <person name="Imachi H."/>
            <person name="Sekiguchi Y."/>
            <person name="Ohashi A."/>
            <person name="Harada H."/>
            <person name="Kamagata Y."/>
        </authorList>
    </citation>
    <scope>NUCLEOTIDE SEQUENCE [LARGE SCALE GENOMIC DNA]</scope>
    <source>
        <strain evidence="4">DSM 17711 / JCM 13418 / NBRC 101707 / SANAE</strain>
    </source>
</reference>
<dbReference type="SUPFAM" id="SSF103473">
    <property type="entry name" value="MFS general substrate transporter"/>
    <property type="match status" value="1"/>
</dbReference>
<dbReference type="Pfam" id="PF07690">
    <property type="entry name" value="MFS_1"/>
    <property type="match status" value="1"/>
</dbReference>
<dbReference type="RefSeq" id="WP_012901217.1">
    <property type="nucleotide sequence ID" value="NC_013665.1"/>
</dbReference>
<dbReference type="CDD" id="cd17370">
    <property type="entry name" value="MFS_MJ1317_like"/>
    <property type="match status" value="1"/>
</dbReference>
<dbReference type="AlphaFoldDB" id="D1Z1H1"/>